<proteinExistence type="inferred from homology"/>
<dbReference type="InterPro" id="IPR044644">
    <property type="entry name" value="DinF-like"/>
</dbReference>
<dbReference type="GO" id="GO:0042910">
    <property type="term" value="F:xenobiotic transmembrane transporter activity"/>
    <property type="evidence" value="ECO:0007669"/>
    <property type="project" value="InterPro"/>
</dbReference>
<evidence type="ECO:0000256" key="1">
    <source>
        <dbReference type="ARBA" id="ARBA00004141"/>
    </source>
</evidence>
<dbReference type="PANTHER" id="PTHR42893">
    <property type="entry name" value="PROTEIN DETOXIFICATION 44, CHLOROPLASTIC-RELATED"/>
    <property type="match status" value="1"/>
</dbReference>
<dbReference type="OrthoDB" id="9789527at2"/>
<evidence type="ECO:0000256" key="3">
    <source>
        <dbReference type="ARBA" id="ARBA00022692"/>
    </source>
</evidence>
<feature type="transmembrane region" description="Helical" evidence="6">
    <location>
        <begin position="126"/>
        <end position="146"/>
    </location>
</feature>
<feature type="transmembrane region" description="Helical" evidence="6">
    <location>
        <begin position="269"/>
        <end position="288"/>
    </location>
</feature>
<feature type="transmembrane region" description="Helical" evidence="6">
    <location>
        <begin position="158"/>
        <end position="179"/>
    </location>
</feature>
<feature type="transmembrane region" description="Helical" evidence="6">
    <location>
        <begin position="308"/>
        <end position="330"/>
    </location>
</feature>
<reference evidence="7 8" key="1">
    <citation type="submission" date="2019-09" db="EMBL/GenBank/DDBJ databases">
        <title>Salinarimonas rosea gen. nov., sp. nov., a new member of the a-2 subgroup of the Proteobacteria.</title>
        <authorList>
            <person name="Liu J."/>
        </authorList>
    </citation>
    <scope>NUCLEOTIDE SEQUENCE [LARGE SCALE GENOMIC DNA]</scope>
    <source>
        <strain evidence="7 8">BN140002</strain>
    </source>
</reference>
<dbReference type="GO" id="GO:0005886">
    <property type="term" value="C:plasma membrane"/>
    <property type="evidence" value="ECO:0007669"/>
    <property type="project" value="TreeGrafter"/>
</dbReference>
<sequence length="441" mass="45767">MEPPTHRRMLAIALPMTLSHVTTPLLGLVDATVIGRLGEAHLLGAVALGAVVFDFLFWSFGALRMGTAGLTAQAVGAGDRAEIDRALARALAVGVAAGLVLVALQWPIRLVAFSLSGASPAVLGALAVYFGIRIWAAPLTLANYAAFGSIVGRGRTDLGFLVQVGINLANIALTLLFVAGLGMGVAGAALGTVLAEALGLAFSLAVLGRLGSRPWRVPLAEVMRRDALVRTLAVNRDIMIRTVALLAAFAIFTGVGARSGDVTLAANAVLYNMFLMGGYFLDGFATAAETLCGQAIGARREDAFRRAVALSLGWSVGFGAALSGVFLVGGAPFVDAVSTNPEVRALARDYLVFAALTPLVGAAAFAYDGIYIGATWTAAMRDLMLLSLALFAGVLWLSSQWGNAALWGAFVVFLGVRGFGQAARYPGLVRRTFPQGVSARS</sequence>
<dbReference type="InterPro" id="IPR002528">
    <property type="entry name" value="MATE_fam"/>
</dbReference>
<feature type="transmembrane region" description="Helical" evidence="6">
    <location>
        <begin position="383"/>
        <end position="399"/>
    </location>
</feature>
<accession>A0A5B2VEA0</accession>
<evidence type="ECO:0000313" key="7">
    <source>
        <dbReference type="EMBL" id="KAA2237294.1"/>
    </source>
</evidence>
<evidence type="ECO:0000256" key="6">
    <source>
        <dbReference type="SAM" id="Phobius"/>
    </source>
</evidence>
<dbReference type="NCBIfam" id="TIGR00797">
    <property type="entry name" value="matE"/>
    <property type="match status" value="1"/>
</dbReference>
<dbReference type="GO" id="GO:0015297">
    <property type="term" value="F:antiporter activity"/>
    <property type="evidence" value="ECO:0007669"/>
    <property type="project" value="InterPro"/>
</dbReference>
<dbReference type="EMBL" id="VUOA01000019">
    <property type="protein sequence ID" value="KAA2237294.1"/>
    <property type="molecule type" value="Genomic_DNA"/>
</dbReference>
<dbReference type="Proteomes" id="UP000323142">
    <property type="component" value="Unassembled WGS sequence"/>
</dbReference>
<dbReference type="Pfam" id="PF01554">
    <property type="entry name" value="MatE"/>
    <property type="match status" value="2"/>
</dbReference>
<feature type="transmembrane region" description="Helical" evidence="6">
    <location>
        <begin position="350"/>
        <end position="371"/>
    </location>
</feature>
<gene>
    <name evidence="7" type="ORF">F0L46_09845</name>
</gene>
<keyword evidence="5 6" id="KW-0472">Membrane</keyword>
<name>A0A5B2VEA0_9HYPH</name>
<protein>
    <submittedName>
        <fullName evidence="7">MATE family efflux transporter</fullName>
    </submittedName>
</protein>
<evidence type="ECO:0000256" key="4">
    <source>
        <dbReference type="ARBA" id="ARBA00022989"/>
    </source>
</evidence>
<feature type="transmembrane region" description="Helical" evidence="6">
    <location>
        <begin position="185"/>
        <end position="207"/>
    </location>
</feature>
<comment type="similarity">
    <text evidence="2">Belongs to the multi antimicrobial extrusion (MATE) (TC 2.A.66.1) family.</text>
</comment>
<dbReference type="AlphaFoldDB" id="A0A5B2VEA0"/>
<feature type="transmembrane region" description="Helical" evidence="6">
    <location>
        <begin position="41"/>
        <end position="65"/>
    </location>
</feature>
<evidence type="ECO:0000256" key="5">
    <source>
        <dbReference type="ARBA" id="ARBA00023136"/>
    </source>
</evidence>
<dbReference type="PANTHER" id="PTHR42893:SF46">
    <property type="entry name" value="PROTEIN DETOXIFICATION 44, CHLOROPLASTIC"/>
    <property type="match status" value="1"/>
</dbReference>
<evidence type="ECO:0000256" key="2">
    <source>
        <dbReference type="ARBA" id="ARBA00010199"/>
    </source>
</evidence>
<feature type="transmembrane region" description="Helical" evidence="6">
    <location>
        <begin position="86"/>
        <end position="106"/>
    </location>
</feature>
<keyword evidence="3 6" id="KW-0812">Transmembrane</keyword>
<comment type="subcellular location">
    <subcellularLocation>
        <location evidence="1">Membrane</location>
        <topology evidence="1">Multi-pass membrane protein</topology>
    </subcellularLocation>
</comment>
<dbReference type="CDD" id="cd13136">
    <property type="entry name" value="MATE_DinF_like"/>
    <property type="match status" value="1"/>
</dbReference>
<reference evidence="7 8" key="2">
    <citation type="submission" date="2019-09" db="EMBL/GenBank/DDBJ databases">
        <authorList>
            <person name="Jin C."/>
        </authorList>
    </citation>
    <scope>NUCLEOTIDE SEQUENCE [LARGE SCALE GENOMIC DNA]</scope>
    <source>
        <strain evidence="7 8">BN140002</strain>
    </source>
</reference>
<keyword evidence="4 6" id="KW-1133">Transmembrane helix</keyword>
<feature type="transmembrane region" description="Helical" evidence="6">
    <location>
        <begin position="238"/>
        <end position="257"/>
    </location>
</feature>
<organism evidence="7 8">
    <name type="scientific">Salinarimonas soli</name>
    <dbReference type="NCBI Taxonomy" id="1638099"/>
    <lineage>
        <taxon>Bacteria</taxon>
        <taxon>Pseudomonadati</taxon>
        <taxon>Pseudomonadota</taxon>
        <taxon>Alphaproteobacteria</taxon>
        <taxon>Hyphomicrobiales</taxon>
        <taxon>Salinarimonadaceae</taxon>
        <taxon>Salinarimonas</taxon>
    </lineage>
</organism>
<comment type="caution">
    <text evidence="7">The sequence shown here is derived from an EMBL/GenBank/DDBJ whole genome shotgun (WGS) entry which is preliminary data.</text>
</comment>
<keyword evidence="8" id="KW-1185">Reference proteome</keyword>
<evidence type="ECO:0000313" key="8">
    <source>
        <dbReference type="Proteomes" id="UP000323142"/>
    </source>
</evidence>